<organism evidence="2 3">
    <name type="scientific">Candidatus Contendobacter odensis Run_B_J11</name>
    <dbReference type="NCBI Taxonomy" id="1400861"/>
    <lineage>
        <taxon>Bacteria</taxon>
        <taxon>Pseudomonadati</taxon>
        <taxon>Pseudomonadota</taxon>
        <taxon>Gammaproteobacteria</taxon>
        <taxon>Candidatus Competibacteraceae</taxon>
        <taxon>Candidatus Contendibacter</taxon>
    </lineage>
</organism>
<feature type="region of interest" description="Disordered" evidence="1">
    <location>
        <begin position="40"/>
        <end position="59"/>
    </location>
</feature>
<dbReference type="AlphaFoldDB" id="A0A7U7GAW6"/>
<reference evidence="2 3" key="1">
    <citation type="journal article" date="2014" name="ISME J.">
        <title>Candidatus Competibacter-lineage genomes retrieved from metagenomes reveal functional metabolic diversity.</title>
        <authorList>
            <person name="McIlroy S.J."/>
            <person name="Albertsen M."/>
            <person name="Andresen E.K."/>
            <person name="Saunders A.M."/>
            <person name="Kristiansen R."/>
            <person name="Stokholm-Bjerregaard M."/>
            <person name="Nielsen K.L."/>
            <person name="Nielsen P.H."/>
        </authorList>
    </citation>
    <scope>NUCLEOTIDE SEQUENCE [LARGE SCALE GENOMIC DNA]</scope>
    <source>
        <strain evidence="2 3">Run_B_J11</strain>
    </source>
</reference>
<feature type="compositionally biased region" description="Basic and acidic residues" evidence="1">
    <location>
        <begin position="48"/>
        <end position="59"/>
    </location>
</feature>
<protein>
    <submittedName>
        <fullName evidence="2">Uncharacterized protein</fullName>
    </submittedName>
</protein>
<keyword evidence="3" id="KW-1185">Reference proteome</keyword>
<name>A0A7U7GAW6_9GAMM</name>
<evidence type="ECO:0000256" key="1">
    <source>
        <dbReference type="SAM" id="MobiDB-lite"/>
    </source>
</evidence>
<comment type="caution">
    <text evidence="2">The sequence shown here is derived from an EMBL/GenBank/DDBJ whole genome shotgun (WGS) entry which is preliminary data.</text>
</comment>
<dbReference type="EMBL" id="CBTK010000097">
    <property type="protein sequence ID" value="CDH44746.1"/>
    <property type="molecule type" value="Genomic_DNA"/>
</dbReference>
<sequence length="59" mass="6763">MTPCEQCGCPSAQKHCRDCLEWAAMDRRLQAFADGIAQHQHQLYQQQHQRDHDAAQEAA</sequence>
<gene>
    <name evidence="2" type="ORF">BN874_1860010</name>
</gene>
<evidence type="ECO:0000313" key="3">
    <source>
        <dbReference type="Proteomes" id="UP000019184"/>
    </source>
</evidence>
<proteinExistence type="predicted"/>
<accession>A0A7U7GAW6</accession>
<dbReference type="Proteomes" id="UP000019184">
    <property type="component" value="Unassembled WGS sequence"/>
</dbReference>
<evidence type="ECO:0000313" key="2">
    <source>
        <dbReference type="EMBL" id="CDH44746.1"/>
    </source>
</evidence>